<dbReference type="STRING" id="1144750.SAMN05443431_103280"/>
<dbReference type="AlphaFoldDB" id="A0A1I3MRP0"/>
<keyword evidence="3" id="KW-1185">Reference proteome</keyword>
<sequence length="764" mass="90597">MQREEFKNWLINTEKYDVTTINSRIGNCSTIEKAYGDLDEHYKKDRLGSLLKLLKYSRQDEREEIQQQPPLEIEGDIYTGLATLRQGLKRYLEFKLQLETNTTSKDKNESNDAFKITFHNKVMSKESLIPSENKNTLLLLPIKNLSNKFFEIGSYQRGYKWGKKEILELLNDIDSYDKSQGLYCLQPLVLKPLNNEIEKIEINNTSYSIFKNNEVVDGQQRTTTLFLLLKYFEYKGWVDKKYLYEIDFKTRERSGVFLKGNLNLIFEFPLDKITKEELDKKEYHDLKNINALWASFIDQNLDYNNVDVYHFFVVTGYLIRWVEEFLSEENLRNVFIEKLLKGVKVIWYSLDDSENDNQIIQVFLNNNKGKIGLTSSELIKALFILDIKNSESVSISDIQINQFASEWNSVERQLQDDSFWYFIQPNEEQYQGGTRIDYLFDLLLDKPKGADDFFAYRHYEKKFNSKESILKSWEEVVQLYYKLLNWYEDSEIFHFVGFLTNSNIKTVDKLLKENKGKTKKELKKSLKNAVRTGFKKKGKTEDNKEFFIYSLDNLHYENYSQETRKVLLLYNVFYYLDNMAGHKFPFELFIKEKWSIEHIIPQTPKDIENIAIYAQWFEDIIAYAELEVDTNLIKRIRAHVTIEDLKKDKELKFDLDKIVIESEDITHYLNNLLLLDRNTNSTLSNKLFDEKRSIVLRFDKNGFNDKEKPVFIPIETLNAFNKTFSKEINIKNWTKEDGDNYVCAIKDRLKEFLPTKLENTTPKV</sequence>
<dbReference type="InterPro" id="IPR004919">
    <property type="entry name" value="GmrSD_N"/>
</dbReference>
<dbReference type="PANTHER" id="PTHR35149:SF2">
    <property type="entry name" value="DUF262 DOMAIN-CONTAINING PROTEIN"/>
    <property type="match status" value="1"/>
</dbReference>
<dbReference type="RefSeq" id="WP_090838880.1">
    <property type="nucleotide sequence ID" value="NZ_FORM01000003.1"/>
</dbReference>
<name>A0A1I3MRP0_9FLAO</name>
<dbReference type="EMBL" id="FORM01000003">
    <property type="protein sequence ID" value="SFI99794.1"/>
    <property type="molecule type" value="Genomic_DNA"/>
</dbReference>
<feature type="domain" description="GmrSD restriction endonucleases N-terminal" evidence="1">
    <location>
        <begin position="147"/>
        <end position="383"/>
    </location>
</feature>
<dbReference type="Pfam" id="PF03235">
    <property type="entry name" value="GmrSD_N"/>
    <property type="match status" value="1"/>
</dbReference>
<dbReference type="PANTHER" id="PTHR35149">
    <property type="entry name" value="SLL5132 PROTEIN"/>
    <property type="match status" value="1"/>
</dbReference>
<proteinExistence type="predicted"/>
<accession>A0A1I3MRP0</accession>
<evidence type="ECO:0000259" key="1">
    <source>
        <dbReference type="Pfam" id="PF03235"/>
    </source>
</evidence>
<evidence type="ECO:0000313" key="2">
    <source>
        <dbReference type="EMBL" id="SFI99794.1"/>
    </source>
</evidence>
<dbReference type="Proteomes" id="UP000199559">
    <property type="component" value="Unassembled WGS sequence"/>
</dbReference>
<organism evidence="2 3">
    <name type="scientific">Olleya namhaensis</name>
    <dbReference type="NCBI Taxonomy" id="1144750"/>
    <lineage>
        <taxon>Bacteria</taxon>
        <taxon>Pseudomonadati</taxon>
        <taxon>Bacteroidota</taxon>
        <taxon>Flavobacteriia</taxon>
        <taxon>Flavobacteriales</taxon>
        <taxon>Flavobacteriaceae</taxon>
    </lineage>
</organism>
<reference evidence="3" key="1">
    <citation type="submission" date="2016-10" db="EMBL/GenBank/DDBJ databases">
        <authorList>
            <person name="Varghese N."/>
            <person name="Submissions S."/>
        </authorList>
    </citation>
    <scope>NUCLEOTIDE SEQUENCE [LARGE SCALE GENOMIC DNA]</scope>
    <source>
        <strain evidence="3">DSM 28881</strain>
    </source>
</reference>
<protein>
    <recommendedName>
        <fullName evidence="1">GmrSD restriction endonucleases N-terminal domain-containing protein</fullName>
    </recommendedName>
</protein>
<gene>
    <name evidence="2" type="ORF">SAMN05443431_103280</name>
</gene>
<evidence type="ECO:0000313" key="3">
    <source>
        <dbReference type="Proteomes" id="UP000199559"/>
    </source>
</evidence>